<evidence type="ECO:0000256" key="7">
    <source>
        <dbReference type="ARBA" id="ARBA00023029"/>
    </source>
</evidence>
<dbReference type="InterPro" id="IPR001241">
    <property type="entry name" value="Topo_IIA"/>
</dbReference>
<dbReference type="Pfam" id="PF00986">
    <property type="entry name" value="DNA_gyraseB_C"/>
    <property type="match status" value="1"/>
</dbReference>
<evidence type="ECO:0000256" key="1">
    <source>
        <dbReference type="ARBA" id="ARBA00000185"/>
    </source>
</evidence>
<evidence type="ECO:0000256" key="3">
    <source>
        <dbReference type="ARBA" id="ARBA00022723"/>
    </source>
</evidence>
<evidence type="ECO:0000256" key="6">
    <source>
        <dbReference type="ARBA" id="ARBA00022842"/>
    </source>
</evidence>
<dbReference type="Pfam" id="PF02518">
    <property type="entry name" value="HATPase_c"/>
    <property type="match status" value="1"/>
</dbReference>
<dbReference type="GO" id="GO:0005737">
    <property type="term" value="C:cytoplasm"/>
    <property type="evidence" value="ECO:0007669"/>
    <property type="project" value="UniProtKB-SubCell"/>
</dbReference>
<dbReference type="EC" id="5.6.2.2" evidence="11"/>
<evidence type="ECO:0000256" key="9">
    <source>
        <dbReference type="ARBA" id="ARBA00023235"/>
    </source>
</evidence>
<name>A0A1L3MXX7_9BACI</name>
<dbReference type="FunFam" id="3.40.50.670:FF:000002">
    <property type="entry name" value="DNA gyrase subunit B"/>
    <property type="match status" value="1"/>
</dbReference>
<dbReference type="Proteomes" id="UP000181936">
    <property type="component" value="Chromosome"/>
</dbReference>
<dbReference type="InterPro" id="IPR018522">
    <property type="entry name" value="TopoIIA_CS"/>
</dbReference>
<evidence type="ECO:0000256" key="11">
    <source>
        <dbReference type="HAMAP-Rule" id="MF_01898"/>
    </source>
</evidence>
<keyword evidence="9 11" id="KW-0413">Isomerase</keyword>
<dbReference type="Gene3D" id="3.30.565.10">
    <property type="entry name" value="Histidine kinase-like ATPase, C-terminal domain"/>
    <property type="match status" value="1"/>
</dbReference>
<keyword evidence="6 11" id="KW-0460">Magnesium</keyword>
<organism evidence="13 14">
    <name type="scientific">Bacillus weihaiensis</name>
    <dbReference type="NCBI Taxonomy" id="1547283"/>
    <lineage>
        <taxon>Bacteria</taxon>
        <taxon>Bacillati</taxon>
        <taxon>Bacillota</taxon>
        <taxon>Bacilli</taxon>
        <taxon>Bacillales</taxon>
        <taxon>Bacillaceae</taxon>
        <taxon>Bacillus</taxon>
    </lineage>
</organism>
<dbReference type="STRING" id="1547283.A9C19_19940"/>
<comment type="cofactor">
    <cofactor evidence="11">
        <name>Mg(2+)</name>
        <dbReference type="ChEBI" id="CHEBI:18420"/>
    </cofactor>
    <cofactor evidence="11">
        <name>Mn(2+)</name>
        <dbReference type="ChEBI" id="CHEBI:29035"/>
    </cofactor>
    <cofactor evidence="11">
        <name>Ca(2+)</name>
        <dbReference type="ChEBI" id="CHEBI:29108"/>
    </cofactor>
    <text evidence="11">Binds two Mg(2+) per subunit. The magnesium ions form salt bridges with both the protein and the DNA. Can also accept other divalent metal cations, such as Mn(2+) or Ca(2+).</text>
</comment>
<evidence type="ECO:0000256" key="10">
    <source>
        <dbReference type="ARBA" id="ARBA00063644"/>
    </source>
</evidence>
<dbReference type="AlphaFoldDB" id="A0A1L3MXX7"/>
<dbReference type="GO" id="GO:0006261">
    <property type="term" value="P:DNA-templated DNA replication"/>
    <property type="evidence" value="ECO:0007669"/>
    <property type="project" value="UniProtKB-UniRule"/>
</dbReference>
<dbReference type="SUPFAM" id="SSF54211">
    <property type="entry name" value="Ribosomal protein S5 domain 2-like"/>
    <property type="match status" value="1"/>
</dbReference>
<comment type="subunit">
    <text evidence="11">Heterotetramer, composed of two GyrA and two GyrB chains. In the heterotetramer, GyrA contains the active site tyrosine that forms a transient covalent intermediate with DNA, while GyrB binds cofactors and catalyzes ATP hydrolysis.</text>
</comment>
<feature type="binding site" evidence="11">
    <location>
        <position position="505"/>
    </location>
    <ligand>
        <name>Mg(2+)</name>
        <dbReference type="ChEBI" id="CHEBI:18420"/>
        <label>2</label>
    </ligand>
</feature>
<dbReference type="PROSITE" id="PS50880">
    <property type="entry name" value="TOPRIM"/>
    <property type="match status" value="1"/>
</dbReference>
<sequence>MEENQVQQQSYDENQIQVLEGLEAVRKRPGMYIGSTSAKGLHHLVWEIVDNSIDEALAGFCTEINVTIEEDNSITVKDNGRGIPVGIHEKMGRPAVEVIMTVLHAGGKFGGGGYKVSGGLHGVGASVVNALSTELNVTVHREGKVHYQKFQKGVPAADLEVIGETDVTGTITHFKPDEEIFKETTEYDYDTLANRIRELAFLNRGLKITIEDKRESDRKNEYYYEGGIKSYVEHLNRTREVIHDEPVYIEGEKDGITSEIAIQYNDSFTSNIYSFANNIHTYEGGTHEAGFKSALTRVINDYARKNKIFKDNDDNLSGEDVREGMTAIISIKHPDPQFEGQTKTKLGNSEVRTVTDSVFSEAFDKFLLENPTTARKIVDKGLMAARARMAAKKARELTRRKSALEISNLPGKLADCSSKDPTISEIYVVEGDSAGGSAKQGRDRHFQAILPLRGKIINVEKARLDKILSNNEIRAIITALGTGIGEDFDLSKARYHKVVIMTDADVDGAHIRTLLLTFFYRYMREIVEQGYIYIAQPPLYKIQQGKRVEYAYNDKQLETILAELPAQPKAGIQRYKGLGEMNPDQLWETTMNPETRTLLQVTLEDAIDADETFDTLMGDKVEPRRNFIEENAQYVKNLDI</sequence>
<evidence type="ECO:0000313" key="14">
    <source>
        <dbReference type="Proteomes" id="UP000181936"/>
    </source>
</evidence>
<dbReference type="InterPro" id="IPR006171">
    <property type="entry name" value="TOPRIM_dom"/>
</dbReference>
<comment type="miscellaneous">
    <text evidence="11">Few gyrases are as efficient as E.coli at forming negative supercoils. Not all organisms have 2 type II topoisomerases; in organisms with a single type II topoisomerase this enzyme also has to decatenate newly replicated chromosomes.</text>
</comment>
<keyword evidence="3 11" id="KW-0479">Metal-binding</keyword>
<comment type="subunit">
    <text evidence="10">Heterotetramer composed of ParC and ParE.</text>
</comment>
<proteinExistence type="inferred from homology"/>
<dbReference type="CDD" id="cd00822">
    <property type="entry name" value="TopoII_Trans_DNA_gyrase"/>
    <property type="match status" value="1"/>
</dbReference>
<comment type="subcellular location">
    <subcellularLocation>
        <location evidence="11">Cytoplasm</location>
    </subcellularLocation>
</comment>
<dbReference type="InterPro" id="IPR013506">
    <property type="entry name" value="Topo_IIA_bsu_dom2"/>
</dbReference>
<feature type="site" description="Interaction with DNA" evidence="11">
    <location>
        <position position="455"/>
    </location>
</feature>
<dbReference type="GO" id="GO:0003677">
    <property type="term" value="F:DNA binding"/>
    <property type="evidence" value="ECO:0007669"/>
    <property type="project" value="UniProtKB-KW"/>
</dbReference>
<dbReference type="NCBIfam" id="NF011501">
    <property type="entry name" value="PRK14939.1"/>
    <property type="match status" value="1"/>
</dbReference>
<dbReference type="KEGG" id="bwh:A9C19_19940"/>
<keyword evidence="4 11" id="KW-0547">Nucleotide-binding</keyword>
<keyword evidence="5 11" id="KW-0067">ATP-binding</keyword>
<dbReference type="EMBL" id="CP016020">
    <property type="protein sequence ID" value="APH07186.1"/>
    <property type="molecule type" value="Genomic_DNA"/>
</dbReference>
<dbReference type="SMART" id="SM00387">
    <property type="entry name" value="HATPase_c"/>
    <property type="match status" value="1"/>
</dbReference>
<dbReference type="SUPFAM" id="SSF55874">
    <property type="entry name" value="ATPase domain of HSP90 chaperone/DNA topoisomerase II/histidine kinase"/>
    <property type="match status" value="1"/>
</dbReference>
<evidence type="ECO:0000256" key="4">
    <source>
        <dbReference type="ARBA" id="ARBA00022741"/>
    </source>
</evidence>
<evidence type="ECO:0000256" key="2">
    <source>
        <dbReference type="ARBA" id="ARBA00010708"/>
    </source>
</evidence>
<accession>A0A1L3MXX7</accession>
<protein>
    <recommendedName>
        <fullName evidence="11">DNA gyrase subunit B</fullName>
        <ecNumber evidence="11">5.6.2.2</ecNumber>
    </recommendedName>
</protein>
<feature type="binding site" evidence="11">
    <location>
        <position position="503"/>
    </location>
    <ligand>
        <name>Mg(2+)</name>
        <dbReference type="ChEBI" id="CHEBI:18420"/>
        <label>1</label>
        <note>catalytic</note>
    </ligand>
</feature>
<dbReference type="InterPro" id="IPR013760">
    <property type="entry name" value="Topo_IIA-like_dom_sf"/>
</dbReference>
<dbReference type="PANTHER" id="PTHR45866:SF1">
    <property type="entry name" value="DNA GYRASE SUBUNIT B, MITOCHONDRIAL"/>
    <property type="match status" value="1"/>
</dbReference>
<dbReference type="GO" id="GO:0005524">
    <property type="term" value="F:ATP binding"/>
    <property type="evidence" value="ECO:0007669"/>
    <property type="project" value="UniProtKB-UniRule"/>
</dbReference>
<reference evidence="13 14" key="1">
    <citation type="journal article" date="2016" name="Sci. Rep.">
        <title>Complete genome sequence and transcriptomic analysis of a novel marine strain Bacillus weihaiensis reveals the mechanism of brown algae degradation.</title>
        <authorList>
            <person name="Zhu Y."/>
            <person name="Chen P."/>
            <person name="Bao Y."/>
            <person name="Men Y."/>
            <person name="Zeng Y."/>
            <person name="Yang J."/>
            <person name="Sun J."/>
            <person name="Sun Y."/>
        </authorList>
    </citation>
    <scope>NUCLEOTIDE SEQUENCE [LARGE SCALE GENOMIC DNA]</scope>
    <source>
        <strain evidence="13 14">Alg07</strain>
    </source>
</reference>
<dbReference type="InterPro" id="IPR034160">
    <property type="entry name" value="TOPRIM_GyrB"/>
</dbReference>
<dbReference type="FunFam" id="3.30.565.10:FF:000002">
    <property type="entry name" value="DNA gyrase subunit B"/>
    <property type="match status" value="1"/>
</dbReference>
<evidence type="ECO:0000259" key="12">
    <source>
        <dbReference type="PROSITE" id="PS50880"/>
    </source>
</evidence>
<dbReference type="CDD" id="cd16928">
    <property type="entry name" value="HATPase_GyrB-like"/>
    <property type="match status" value="1"/>
</dbReference>
<dbReference type="GO" id="GO:0005694">
    <property type="term" value="C:chromosome"/>
    <property type="evidence" value="ECO:0007669"/>
    <property type="project" value="InterPro"/>
</dbReference>
<evidence type="ECO:0000313" key="13">
    <source>
        <dbReference type="EMBL" id="APH07186.1"/>
    </source>
</evidence>
<dbReference type="HAMAP" id="MF_01898">
    <property type="entry name" value="GyrB"/>
    <property type="match status" value="1"/>
</dbReference>
<dbReference type="NCBIfam" id="NF004189">
    <property type="entry name" value="PRK05644.1"/>
    <property type="match status" value="1"/>
</dbReference>
<dbReference type="InterPro" id="IPR036890">
    <property type="entry name" value="HATPase_C_sf"/>
</dbReference>
<dbReference type="RefSeq" id="WP_072581966.1">
    <property type="nucleotide sequence ID" value="NZ_CP016020.1"/>
</dbReference>
<dbReference type="Pfam" id="PF01751">
    <property type="entry name" value="Toprim"/>
    <property type="match status" value="1"/>
</dbReference>
<dbReference type="SMART" id="SM00433">
    <property type="entry name" value="TOP2c"/>
    <property type="match status" value="1"/>
</dbReference>
<dbReference type="PROSITE" id="PS00177">
    <property type="entry name" value="TOPOISOMERASE_II"/>
    <property type="match status" value="1"/>
</dbReference>
<dbReference type="PRINTS" id="PR01159">
    <property type="entry name" value="DNAGYRASEB"/>
</dbReference>
<dbReference type="InterPro" id="IPR013759">
    <property type="entry name" value="Topo_IIA_B_C"/>
</dbReference>
<dbReference type="InterPro" id="IPR014721">
    <property type="entry name" value="Ribsml_uS5_D2-typ_fold_subgr"/>
</dbReference>
<dbReference type="Gene3D" id="3.40.50.670">
    <property type="match status" value="1"/>
</dbReference>
<dbReference type="InterPro" id="IPR020568">
    <property type="entry name" value="Ribosomal_Su5_D2-typ_SF"/>
</dbReference>
<feature type="domain" description="Toprim" evidence="12">
    <location>
        <begin position="424"/>
        <end position="538"/>
    </location>
</feature>
<keyword evidence="14" id="KW-1185">Reference proteome</keyword>
<dbReference type="GO" id="GO:0006265">
    <property type="term" value="P:DNA topological change"/>
    <property type="evidence" value="ECO:0007669"/>
    <property type="project" value="UniProtKB-UniRule"/>
</dbReference>
<comment type="similarity">
    <text evidence="2 11">Belongs to the type II topoisomerase GyrB family.</text>
</comment>
<evidence type="ECO:0000256" key="8">
    <source>
        <dbReference type="ARBA" id="ARBA00023125"/>
    </source>
</evidence>
<dbReference type="CDD" id="cd03366">
    <property type="entry name" value="TOPRIM_TopoIIA_GyrB"/>
    <property type="match status" value="1"/>
</dbReference>
<comment type="function">
    <text evidence="11">A type II topoisomerase that negatively supercoils closed circular double-stranded (ds) DNA in an ATP-dependent manner to modulate DNA topology and maintain chromosomes in an underwound state. Negative supercoiling favors strand separation, and DNA replication, transcription, recombination and repair, all of which involve strand separation. Also able to catalyze the interconversion of other topological isomers of dsDNA rings, including catenanes and knotted rings. Type II topoisomerases break and join 2 DNA strands simultaneously in an ATP-dependent manner.</text>
</comment>
<feature type="binding site" evidence="11">
    <location>
        <position position="503"/>
    </location>
    <ligand>
        <name>Mg(2+)</name>
        <dbReference type="ChEBI" id="CHEBI:18420"/>
        <label>2</label>
    </ligand>
</feature>
<dbReference type="PRINTS" id="PR00418">
    <property type="entry name" value="TPI2FAMILY"/>
</dbReference>
<feature type="site" description="Interaction with DNA" evidence="11">
    <location>
        <position position="458"/>
    </location>
</feature>
<feature type="binding site" evidence="11">
    <location>
        <position position="430"/>
    </location>
    <ligand>
        <name>Mg(2+)</name>
        <dbReference type="ChEBI" id="CHEBI:18420"/>
        <label>1</label>
        <note>catalytic</note>
    </ligand>
</feature>
<dbReference type="FunFam" id="3.30.230.10:FF:000005">
    <property type="entry name" value="DNA gyrase subunit B"/>
    <property type="match status" value="1"/>
</dbReference>
<comment type="catalytic activity">
    <reaction evidence="1 11">
        <text>ATP-dependent breakage, passage and rejoining of double-stranded DNA.</text>
        <dbReference type="EC" id="5.6.2.2"/>
    </reaction>
</comment>
<gene>
    <name evidence="11" type="primary">gyrB</name>
    <name evidence="13" type="ORF">A9C19_19940</name>
</gene>
<dbReference type="InterPro" id="IPR011557">
    <property type="entry name" value="GyrB"/>
</dbReference>
<keyword evidence="8" id="KW-0238">DNA-binding</keyword>
<dbReference type="Gene3D" id="3.30.230.10">
    <property type="match status" value="1"/>
</dbReference>
<dbReference type="PANTHER" id="PTHR45866">
    <property type="entry name" value="DNA GYRASE/TOPOISOMERASE SUBUNIT B"/>
    <property type="match status" value="1"/>
</dbReference>
<evidence type="ECO:0000256" key="5">
    <source>
        <dbReference type="ARBA" id="ARBA00022840"/>
    </source>
</evidence>
<dbReference type="GO" id="GO:0046872">
    <property type="term" value="F:metal ion binding"/>
    <property type="evidence" value="ECO:0007669"/>
    <property type="project" value="UniProtKB-KW"/>
</dbReference>
<dbReference type="InterPro" id="IPR002288">
    <property type="entry name" value="DNA_gyrase_B_C"/>
</dbReference>
<dbReference type="InterPro" id="IPR003594">
    <property type="entry name" value="HATPase_dom"/>
</dbReference>
<dbReference type="InterPro" id="IPR000565">
    <property type="entry name" value="Topo_IIA_B"/>
</dbReference>
<dbReference type="SUPFAM" id="SSF56719">
    <property type="entry name" value="Type II DNA topoisomerase"/>
    <property type="match status" value="1"/>
</dbReference>
<keyword evidence="7 11" id="KW-0799">Topoisomerase</keyword>
<keyword evidence="11" id="KW-0963">Cytoplasm</keyword>
<dbReference type="Pfam" id="PF00204">
    <property type="entry name" value="DNA_gyraseB"/>
    <property type="match status" value="1"/>
</dbReference>
<dbReference type="OrthoDB" id="9802808at2"/>
<dbReference type="GO" id="GO:0034335">
    <property type="term" value="F:DNA negative supercoiling activity"/>
    <property type="evidence" value="ECO:0007669"/>
    <property type="project" value="UniProtKB-ARBA"/>
</dbReference>
<dbReference type="NCBIfam" id="TIGR01059">
    <property type="entry name" value="gyrB"/>
    <property type="match status" value="1"/>
</dbReference>